<dbReference type="AlphaFoldDB" id="A0AA40B0B1"/>
<keyword evidence="2" id="KW-1185">Reference proteome</keyword>
<organism evidence="1 2">
    <name type="scientific">Lasiosphaeris hirsuta</name>
    <dbReference type="NCBI Taxonomy" id="260670"/>
    <lineage>
        <taxon>Eukaryota</taxon>
        <taxon>Fungi</taxon>
        <taxon>Dikarya</taxon>
        <taxon>Ascomycota</taxon>
        <taxon>Pezizomycotina</taxon>
        <taxon>Sordariomycetes</taxon>
        <taxon>Sordariomycetidae</taxon>
        <taxon>Sordariales</taxon>
        <taxon>Lasiosphaeriaceae</taxon>
        <taxon>Lasiosphaeris</taxon>
    </lineage>
</organism>
<proteinExistence type="predicted"/>
<comment type="caution">
    <text evidence="1">The sequence shown here is derived from an EMBL/GenBank/DDBJ whole genome shotgun (WGS) entry which is preliminary data.</text>
</comment>
<dbReference type="EMBL" id="JAUKUA010000002">
    <property type="protein sequence ID" value="KAK0725278.1"/>
    <property type="molecule type" value="Genomic_DNA"/>
</dbReference>
<dbReference type="Proteomes" id="UP001172102">
    <property type="component" value="Unassembled WGS sequence"/>
</dbReference>
<sequence>MLRNGCVDAFIQLRDNGPRHLPGSSDPIITLYCGFPPFDQLLTLASVMFANVVDGSCPRLSVYGIQFGGQFLSILVLIMIESMREGNQHTIFRLRKWEFLRYSIDVGSLLMTWA</sequence>
<accession>A0AA40B0B1</accession>
<evidence type="ECO:0000313" key="1">
    <source>
        <dbReference type="EMBL" id="KAK0725278.1"/>
    </source>
</evidence>
<reference evidence="1" key="1">
    <citation type="submission" date="2023-06" db="EMBL/GenBank/DDBJ databases">
        <title>Genome-scale phylogeny and comparative genomics of the fungal order Sordariales.</title>
        <authorList>
            <consortium name="Lawrence Berkeley National Laboratory"/>
            <person name="Hensen N."/>
            <person name="Bonometti L."/>
            <person name="Westerberg I."/>
            <person name="Brannstrom I.O."/>
            <person name="Guillou S."/>
            <person name="Cros-Aarteil S."/>
            <person name="Calhoun S."/>
            <person name="Haridas S."/>
            <person name="Kuo A."/>
            <person name="Mondo S."/>
            <person name="Pangilinan J."/>
            <person name="Riley R."/>
            <person name="Labutti K."/>
            <person name="Andreopoulos B."/>
            <person name="Lipzen A."/>
            <person name="Chen C."/>
            <person name="Yanf M."/>
            <person name="Daum C."/>
            <person name="Ng V."/>
            <person name="Clum A."/>
            <person name="Steindorff A."/>
            <person name="Ohm R."/>
            <person name="Martin F."/>
            <person name="Silar P."/>
            <person name="Natvig D."/>
            <person name="Lalanne C."/>
            <person name="Gautier V."/>
            <person name="Ament-Velasquez S.L."/>
            <person name="Kruys A."/>
            <person name="Hutchinson M.I."/>
            <person name="Powell A.J."/>
            <person name="Barry K."/>
            <person name="Miller A.N."/>
            <person name="Grigoriev I.V."/>
            <person name="Debuchy R."/>
            <person name="Gladieux P."/>
            <person name="Thoren M.H."/>
            <person name="Johannesson H."/>
        </authorList>
    </citation>
    <scope>NUCLEOTIDE SEQUENCE</scope>
    <source>
        <strain evidence="1">SMH4607-1</strain>
    </source>
</reference>
<name>A0AA40B0B1_9PEZI</name>
<evidence type="ECO:0000313" key="2">
    <source>
        <dbReference type="Proteomes" id="UP001172102"/>
    </source>
</evidence>
<gene>
    <name evidence="1" type="ORF">B0H67DRAFT_126266</name>
</gene>
<protein>
    <submittedName>
        <fullName evidence="1">Uncharacterized protein</fullName>
    </submittedName>
</protein>